<accession>A0A564YJ69</accession>
<dbReference type="EMBL" id="CABIJS010000222">
    <property type="protein sequence ID" value="VUZ46584.1"/>
    <property type="molecule type" value="Genomic_DNA"/>
</dbReference>
<gene>
    <name evidence="1" type="ORF">WMSIL1_LOCUS6842</name>
</gene>
<proteinExistence type="predicted"/>
<evidence type="ECO:0000313" key="1">
    <source>
        <dbReference type="EMBL" id="VUZ46584.1"/>
    </source>
</evidence>
<protein>
    <submittedName>
        <fullName evidence="1">Uncharacterized protein</fullName>
    </submittedName>
</protein>
<dbReference type="Proteomes" id="UP000321570">
    <property type="component" value="Unassembled WGS sequence"/>
</dbReference>
<name>A0A564YJ69_HYMDI</name>
<sequence length="98" mass="11051">MHSYQQRNTLIISIPKVNFPGFNLPHKALPIKKPTFPFICGVHNANKADWITCARAHHGKCEHVTGRVEIKRGRVCRDLPNQSAIKIPAAQHGFVFND</sequence>
<organism evidence="1 2">
    <name type="scientific">Hymenolepis diminuta</name>
    <name type="common">Rat tapeworm</name>
    <dbReference type="NCBI Taxonomy" id="6216"/>
    <lineage>
        <taxon>Eukaryota</taxon>
        <taxon>Metazoa</taxon>
        <taxon>Spiralia</taxon>
        <taxon>Lophotrochozoa</taxon>
        <taxon>Platyhelminthes</taxon>
        <taxon>Cestoda</taxon>
        <taxon>Eucestoda</taxon>
        <taxon>Cyclophyllidea</taxon>
        <taxon>Hymenolepididae</taxon>
        <taxon>Hymenolepis</taxon>
    </lineage>
</organism>
<evidence type="ECO:0000313" key="2">
    <source>
        <dbReference type="Proteomes" id="UP000321570"/>
    </source>
</evidence>
<keyword evidence="2" id="KW-1185">Reference proteome</keyword>
<reference evidence="1 2" key="1">
    <citation type="submission" date="2019-07" db="EMBL/GenBank/DDBJ databases">
        <authorList>
            <person name="Jastrzebski P J."/>
            <person name="Paukszto L."/>
            <person name="Jastrzebski P J."/>
        </authorList>
    </citation>
    <scope>NUCLEOTIDE SEQUENCE [LARGE SCALE GENOMIC DNA]</scope>
    <source>
        <strain evidence="1 2">WMS-il1</strain>
    </source>
</reference>
<dbReference type="AlphaFoldDB" id="A0A564YJ69"/>